<dbReference type="InterPro" id="IPR020449">
    <property type="entry name" value="Tscrpt_reg_AraC-type_HTH"/>
</dbReference>
<evidence type="ECO:0000256" key="2">
    <source>
        <dbReference type="ARBA" id="ARBA00023125"/>
    </source>
</evidence>
<feature type="transmembrane region" description="Helical" evidence="4">
    <location>
        <begin position="103"/>
        <end position="122"/>
    </location>
</feature>
<sequence length="407" mass="46460">MPAIDPLIAFAIFLLIFSIGQTMFASLLLLVSKRGHKPANRYMAAFMLCMCCTLSLFALFDFWRIDLPHTTLVYQPFVFLMPPLLWCYLVSITSSQHSPDIKAFLPHSIPAIVVCVLLAPFYQLPAIEKIEWVYILNTNDPYIVLSDVQAWVASINPLIKWAVALQGFIYSLAAYLKLRKHRKNIENEFSYMQDIDLRWFVYLLLSCALLYAAYAITLAANHLGYQGFTPWIVTFCSGGLLLSVFGYFGVRQESIFVSPQPEKTDELAPKLVSIVFSPEGVEQKYKSSALSEENVDECYAELLNYMSASKPYTNCELSIRMLAEKLQLPARELSRVINEKSGKNFMEFINMYRIDEAKKTLKADNDLKILDISLMSGFNSKSSFYDAFKKFTSMTPSEYKKNKLLKN</sequence>
<feature type="transmembrane region" description="Helical" evidence="4">
    <location>
        <begin position="42"/>
        <end position="60"/>
    </location>
</feature>
<dbReference type="PROSITE" id="PS00041">
    <property type="entry name" value="HTH_ARAC_FAMILY_1"/>
    <property type="match status" value="1"/>
</dbReference>
<feature type="transmembrane region" description="Helical" evidence="4">
    <location>
        <begin position="199"/>
        <end position="219"/>
    </location>
</feature>
<evidence type="ECO:0000256" key="3">
    <source>
        <dbReference type="ARBA" id="ARBA00023163"/>
    </source>
</evidence>
<dbReference type="PANTHER" id="PTHR43280:SF29">
    <property type="entry name" value="ARAC-FAMILY TRANSCRIPTIONAL REGULATOR"/>
    <property type="match status" value="1"/>
</dbReference>
<evidence type="ECO:0000313" key="6">
    <source>
        <dbReference type="EMBL" id="GLR70697.1"/>
    </source>
</evidence>
<dbReference type="InterPro" id="IPR018062">
    <property type="entry name" value="HTH_AraC-typ_CS"/>
</dbReference>
<keyword evidence="2" id="KW-0238">DNA-binding</keyword>
<organism evidence="6 7">
    <name type="scientific">Agaribacter marinus</name>
    <dbReference type="NCBI Taxonomy" id="1431249"/>
    <lineage>
        <taxon>Bacteria</taxon>
        <taxon>Pseudomonadati</taxon>
        <taxon>Pseudomonadota</taxon>
        <taxon>Gammaproteobacteria</taxon>
        <taxon>Alteromonadales</taxon>
        <taxon>Alteromonadaceae</taxon>
        <taxon>Agaribacter</taxon>
    </lineage>
</organism>
<feature type="transmembrane region" description="Helical" evidence="4">
    <location>
        <begin position="6"/>
        <end position="30"/>
    </location>
</feature>
<reference evidence="6" key="1">
    <citation type="journal article" date="2014" name="Int. J. Syst. Evol. Microbiol.">
        <title>Complete genome sequence of Corynebacterium casei LMG S-19264T (=DSM 44701T), isolated from a smear-ripened cheese.</title>
        <authorList>
            <consortium name="US DOE Joint Genome Institute (JGI-PGF)"/>
            <person name="Walter F."/>
            <person name="Albersmeier A."/>
            <person name="Kalinowski J."/>
            <person name="Ruckert C."/>
        </authorList>
    </citation>
    <scope>NUCLEOTIDE SEQUENCE</scope>
    <source>
        <strain evidence="6">NBRC 110023</strain>
    </source>
</reference>
<dbReference type="SMART" id="SM00342">
    <property type="entry name" value="HTH_ARAC"/>
    <property type="match status" value="1"/>
</dbReference>
<feature type="transmembrane region" description="Helical" evidence="4">
    <location>
        <begin position="72"/>
        <end position="91"/>
    </location>
</feature>
<dbReference type="PROSITE" id="PS01124">
    <property type="entry name" value="HTH_ARAC_FAMILY_2"/>
    <property type="match status" value="1"/>
</dbReference>
<dbReference type="PANTHER" id="PTHR43280">
    <property type="entry name" value="ARAC-FAMILY TRANSCRIPTIONAL REGULATOR"/>
    <property type="match status" value="1"/>
</dbReference>
<reference evidence="6" key="2">
    <citation type="submission" date="2023-01" db="EMBL/GenBank/DDBJ databases">
        <title>Draft genome sequence of Agaribacter marinus strain NBRC 110023.</title>
        <authorList>
            <person name="Sun Q."/>
            <person name="Mori K."/>
        </authorList>
    </citation>
    <scope>NUCLEOTIDE SEQUENCE</scope>
    <source>
        <strain evidence="6">NBRC 110023</strain>
    </source>
</reference>
<dbReference type="EMBL" id="BSOT01000005">
    <property type="protein sequence ID" value="GLR70697.1"/>
    <property type="molecule type" value="Genomic_DNA"/>
</dbReference>
<dbReference type="InterPro" id="IPR018060">
    <property type="entry name" value="HTH_AraC"/>
</dbReference>
<dbReference type="SUPFAM" id="SSF46689">
    <property type="entry name" value="Homeodomain-like"/>
    <property type="match status" value="1"/>
</dbReference>
<feature type="transmembrane region" description="Helical" evidence="4">
    <location>
        <begin position="231"/>
        <end position="250"/>
    </location>
</feature>
<keyword evidence="4" id="KW-0472">Membrane</keyword>
<comment type="caution">
    <text evidence="6">The sequence shown here is derived from an EMBL/GenBank/DDBJ whole genome shotgun (WGS) entry which is preliminary data.</text>
</comment>
<dbReference type="RefSeq" id="WP_284216983.1">
    <property type="nucleotide sequence ID" value="NZ_BSOT01000005.1"/>
</dbReference>
<keyword evidence="4" id="KW-0812">Transmembrane</keyword>
<name>A0AA37WIC9_9ALTE</name>
<accession>A0AA37WIC9</accession>
<protein>
    <recommendedName>
        <fullName evidence="5">HTH araC/xylS-type domain-containing protein</fullName>
    </recommendedName>
</protein>
<dbReference type="Pfam" id="PF12833">
    <property type="entry name" value="HTH_18"/>
    <property type="match status" value="1"/>
</dbReference>
<proteinExistence type="predicted"/>
<keyword evidence="4" id="KW-1133">Transmembrane helix</keyword>
<feature type="domain" description="HTH araC/xylS-type" evidence="5">
    <location>
        <begin position="300"/>
        <end position="402"/>
    </location>
</feature>
<dbReference type="GO" id="GO:0043565">
    <property type="term" value="F:sequence-specific DNA binding"/>
    <property type="evidence" value="ECO:0007669"/>
    <property type="project" value="InterPro"/>
</dbReference>
<evidence type="ECO:0000256" key="4">
    <source>
        <dbReference type="SAM" id="Phobius"/>
    </source>
</evidence>
<dbReference type="Gene3D" id="1.10.10.60">
    <property type="entry name" value="Homeodomain-like"/>
    <property type="match status" value="2"/>
</dbReference>
<dbReference type="PRINTS" id="PR00032">
    <property type="entry name" value="HTHARAC"/>
</dbReference>
<keyword evidence="1" id="KW-0805">Transcription regulation</keyword>
<evidence type="ECO:0000313" key="7">
    <source>
        <dbReference type="Proteomes" id="UP001156601"/>
    </source>
</evidence>
<keyword evidence="3" id="KW-0804">Transcription</keyword>
<evidence type="ECO:0000259" key="5">
    <source>
        <dbReference type="PROSITE" id="PS01124"/>
    </source>
</evidence>
<feature type="transmembrane region" description="Helical" evidence="4">
    <location>
        <begin position="158"/>
        <end position="178"/>
    </location>
</feature>
<dbReference type="Proteomes" id="UP001156601">
    <property type="component" value="Unassembled WGS sequence"/>
</dbReference>
<gene>
    <name evidence="6" type="ORF">GCM10007852_16050</name>
</gene>
<dbReference type="InterPro" id="IPR009057">
    <property type="entry name" value="Homeodomain-like_sf"/>
</dbReference>
<keyword evidence="7" id="KW-1185">Reference proteome</keyword>
<dbReference type="GO" id="GO:0003700">
    <property type="term" value="F:DNA-binding transcription factor activity"/>
    <property type="evidence" value="ECO:0007669"/>
    <property type="project" value="InterPro"/>
</dbReference>
<evidence type="ECO:0000256" key="1">
    <source>
        <dbReference type="ARBA" id="ARBA00023015"/>
    </source>
</evidence>
<dbReference type="AlphaFoldDB" id="A0AA37WIC9"/>